<evidence type="ECO:0000256" key="5">
    <source>
        <dbReference type="ARBA" id="ARBA00023065"/>
    </source>
</evidence>
<comment type="function">
    <text evidence="1 9">Produces ATP from ADP in the presence of a proton gradient across the membrane.</text>
</comment>
<evidence type="ECO:0000259" key="11">
    <source>
        <dbReference type="Pfam" id="PF02823"/>
    </source>
</evidence>
<evidence type="ECO:0000256" key="2">
    <source>
        <dbReference type="ARBA" id="ARBA00004184"/>
    </source>
</evidence>
<evidence type="ECO:0000256" key="3">
    <source>
        <dbReference type="ARBA" id="ARBA00005712"/>
    </source>
</evidence>
<protein>
    <recommendedName>
        <fullName evidence="9">ATP synthase epsilon chain</fullName>
    </recommendedName>
    <alternativeName>
        <fullName evidence="9">ATP synthase F1 sector epsilon subunit</fullName>
    </alternativeName>
    <alternativeName>
        <fullName evidence="9">F-ATPase epsilon subunit</fullName>
    </alternativeName>
</protein>
<organism evidence="12 13">
    <name type="scientific">Kryptobacter tengchongensis</name>
    <dbReference type="NCBI Taxonomy" id="1643429"/>
    <lineage>
        <taxon>Bacteria</taxon>
        <taxon>Pseudomonadati</taxon>
        <taxon>Candidatus Kryptoniota</taxon>
        <taxon>Candidatus Kryptobacter</taxon>
    </lineage>
</organism>
<dbReference type="GO" id="GO:0012505">
    <property type="term" value="C:endomembrane system"/>
    <property type="evidence" value="ECO:0007669"/>
    <property type="project" value="UniProtKB-SubCell"/>
</dbReference>
<evidence type="ECO:0000256" key="10">
    <source>
        <dbReference type="RuleBase" id="RU003656"/>
    </source>
</evidence>
<keyword evidence="7 9" id="KW-0139">CF(1)</keyword>
<dbReference type="SUPFAM" id="SSF51344">
    <property type="entry name" value="Epsilon subunit of F1F0-ATP synthase N-terminal domain"/>
    <property type="match status" value="1"/>
</dbReference>
<dbReference type="Pfam" id="PF02823">
    <property type="entry name" value="ATP-synt_DE_N"/>
    <property type="match status" value="1"/>
</dbReference>
<comment type="similarity">
    <text evidence="3 9 10">Belongs to the ATPase epsilon chain family.</text>
</comment>
<evidence type="ECO:0000256" key="7">
    <source>
        <dbReference type="ARBA" id="ARBA00023196"/>
    </source>
</evidence>
<dbReference type="EMBL" id="CZVU01000001">
    <property type="protein sequence ID" value="CUS95918.1"/>
    <property type="molecule type" value="Genomic_DNA"/>
</dbReference>
<accession>A0A656D0X6</accession>
<evidence type="ECO:0000313" key="12">
    <source>
        <dbReference type="EMBL" id="CUS95918.1"/>
    </source>
</evidence>
<dbReference type="Proteomes" id="UP000243065">
    <property type="component" value="Unassembled WGS sequence"/>
</dbReference>
<evidence type="ECO:0000256" key="9">
    <source>
        <dbReference type="HAMAP-Rule" id="MF_00530"/>
    </source>
</evidence>
<keyword evidence="4 9" id="KW-0813">Transport</keyword>
<dbReference type="InterPro" id="IPR020546">
    <property type="entry name" value="ATP_synth_F1_dsu/esu_N"/>
</dbReference>
<keyword evidence="9" id="KW-0375">Hydrogen ion transport</keyword>
<gene>
    <name evidence="9" type="primary">atpC</name>
    <name evidence="12" type="ORF">JGI24_00025</name>
</gene>
<dbReference type="PANTHER" id="PTHR13822">
    <property type="entry name" value="ATP SYNTHASE DELTA/EPSILON CHAIN"/>
    <property type="match status" value="1"/>
</dbReference>
<dbReference type="AlphaFoldDB" id="A0A656D0X6"/>
<dbReference type="InterPro" id="IPR036771">
    <property type="entry name" value="ATPsynth_dsu/esu_N"/>
</dbReference>
<keyword evidence="9" id="KW-1003">Cell membrane</keyword>
<reference evidence="12 13" key="1">
    <citation type="submission" date="2015-11" db="EMBL/GenBank/DDBJ databases">
        <authorList>
            <person name="Varghese N."/>
        </authorList>
    </citation>
    <scope>NUCLEOTIDE SEQUENCE [LARGE SCALE GENOMIC DNA]</scope>
    <source>
        <strain evidence="12 13">JGI-24</strain>
    </source>
</reference>
<evidence type="ECO:0000256" key="6">
    <source>
        <dbReference type="ARBA" id="ARBA00023136"/>
    </source>
</evidence>
<keyword evidence="8 9" id="KW-0066">ATP synthesis</keyword>
<keyword evidence="13" id="KW-1185">Reference proteome</keyword>
<feature type="domain" description="ATP synthase F1 complex delta/epsilon subunit N-terminal" evidence="11">
    <location>
        <begin position="5"/>
        <end position="84"/>
    </location>
</feature>
<dbReference type="GO" id="GO:0045259">
    <property type="term" value="C:proton-transporting ATP synthase complex"/>
    <property type="evidence" value="ECO:0007669"/>
    <property type="project" value="UniProtKB-KW"/>
</dbReference>
<dbReference type="GO" id="GO:0046933">
    <property type="term" value="F:proton-transporting ATP synthase activity, rotational mechanism"/>
    <property type="evidence" value="ECO:0007669"/>
    <property type="project" value="UniProtKB-UniRule"/>
</dbReference>
<comment type="subunit">
    <text evidence="9 10">F-type ATPases have 2 components, CF(1) - the catalytic core - and CF(0) - the membrane proton channel. CF(1) has five subunits: alpha(3), beta(3), gamma(1), delta(1), epsilon(1). CF(0) has three main subunits: a, b and c.</text>
</comment>
<evidence type="ECO:0000256" key="4">
    <source>
        <dbReference type="ARBA" id="ARBA00022448"/>
    </source>
</evidence>
<evidence type="ECO:0000313" key="13">
    <source>
        <dbReference type="Proteomes" id="UP000243065"/>
    </source>
</evidence>
<dbReference type="RefSeq" id="WP_072149529.1">
    <property type="nucleotide sequence ID" value="NZ_CZVH01000109.1"/>
</dbReference>
<proteinExistence type="inferred from homology"/>
<evidence type="ECO:0000256" key="1">
    <source>
        <dbReference type="ARBA" id="ARBA00003543"/>
    </source>
</evidence>
<dbReference type="GO" id="GO:0005524">
    <property type="term" value="F:ATP binding"/>
    <property type="evidence" value="ECO:0007669"/>
    <property type="project" value="UniProtKB-UniRule"/>
</dbReference>
<keyword evidence="5 9" id="KW-0406">Ion transport</keyword>
<evidence type="ECO:0000256" key="8">
    <source>
        <dbReference type="ARBA" id="ARBA00023310"/>
    </source>
</evidence>
<dbReference type="PANTHER" id="PTHR13822:SF10">
    <property type="entry name" value="ATP SYNTHASE EPSILON CHAIN, CHLOROPLASTIC"/>
    <property type="match status" value="1"/>
</dbReference>
<comment type="subcellular location">
    <subcellularLocation>
        <location evidence="9">Cell membrane</location>
        <topology evidence="9">Peripheral membrane protein</topology>
    </subcellularLocation>
    <subcellularLocation>
        <location evidence="2">Endomembrane system</location>
        <topology evidence="2">Peripheral membrane protein</topology>
    </subcellularLocation>
</comment>
<keyword evidence="6 9" id="KW-0472">Membrane</keyword>
<dbReference type="NCBIfam" id="TIGR01216">
    <property type="entry name" value="ATP_synt_epsi"/>
    <property type="match status" value="1"/>
</dbReference>
<name>A0A656D0X6_KRYT1</name>
<dbReference type="CDD" id="cd12152">
    <property type="entry name" value="F1-ATPase_delta"/>
    <property type="match status" value="1"/>
</dbReference>
<dbReference type="InterPro" id="IPR001469">
    <property type="entry name" value="ATP_synth_F1_dsu/esu"/>
</dbReference>
<dbReference type="Gene3D" id="2.60.15.10">
    <property type="entry name" value="F0F1 ATP synthase delta/epsilon subunit, N-terminal"/>
    <property type="match status" value="1"/>
</dbReference>
<dbReference type="HAMAP" id="MF_00530">
    <property type="entry name" value="ATP_synth_epsil_bac"/>
    <property type="match status" value="1"/>
</dbReference>
<dbReference type="GO" id="GO:0005886">
    <property type="term" value="C:plasma membrane"/>
    <property type="evidence" value="ECO:0007669"/>
    <property type="project" value="UniProtKB-SubCell"/>
</dbReference>
<sequence>MDKLIQVEILTPENIVYRGKVKSITLPGIMGSFQVLYNHAPLISLLEIGKIKIIDGNGNMLYFVVSDGFAEVRNNVVTVLVDSAEQFEKAQIDKVVKERKRKMMISGFVASDVKDRTYF</sequence>